<dbReference type="AlphaFoldDB" id="Q93P76"/>
<evidence type="ECO:0000313" key="2">
    <source>
        <dbReference type="EMBL" id="AAK62877.1"/>
    </source>
</evidence>
<name>Q93P76_9BACT</name>
<dbReference type="RefSeq" id="WP_010925669.1">
    <property type="nucleotide sequence ID" value="NC_002806.1"/>
</dbReference>
<sequence>MIFKINKDYTHKTIGSLIQYHEDKVAEGLATKDYCLATISMENRETIEYNLRQHMTLYCPRKRTKHFHQISCNFNVNDKKLTETDKQSIIGEYVEAMGYDKTLHAAYRHSDKEHDHWHIVATAADIEGRVIECRDDFHKSARITRQLEKKYGLEVLNEQGAKSISEKQLKHDEYRYARALSAYFSSIDSKDIHPSFDLAKEGNGIKLTNRELHNLYTKHNLLEEFRIMIRLMSKAKLVPTSKASEIKSRVEIFKNECSDIYSFMRSFNERKGYYARYVKADNEIHYGYDGVYFKADKLGKEFTARGLKSFWHREKGVDLPLEREIPRDFSDIKKFVKKRIQFHIKYSDSFEELTERLSKDDIHLDLKMKADGLAMLSFEHEGYRIKSSAMQLQYSKIMERLNENQKQTKDFMKSNPTLQKRLGNHYQAPYKPGQAKKVIGRLNSLTSIAERDAAEADFERKRKYNNGMGM</sequence>
<geneLocation type="plasmid" evidence="2">
    <name>pSD15</name>
</geneLocation>
<reference evidence="2" key="1">
    <citation type="journal article" date="2001" name="Appl. Environ. Microbiol.">
        <title>Sequence analysis of a 101-kilobase plasmid required for agar degradation by a Microscilla isolate.</title>
        <authorList>
            <person name="Zhong Z."/>
            <person name="Toukdarian A."/>
            <person name="Helinski D."/>
            <person name="Knauf V."/>
            <person name="Sykes S."/>
            <person name="Wilkinson J.E."/>
            <person name="O'Bryne C."/>
            <person name="Shea T."/>
            <person name="DeLoughery C."/>
            <person name="Caspi R."/>
        </authorList>
    </citation>
    <scope>NUCLEOTIDE SEQUENCE</scope>
    <source>
        <strain evidence="2">PRE1</strain>
        <plasmid evidence="2">pSD15</plasmid>
    </source>
</reference>
<accession>Q93P76</accession>
<organism evidence="2">
    <name type="scientific">Microscilla sp. PRE1</name>
    <dbReference type="NCBI Taxonomy" id="155537"/>
    <lineage>
        <taxon>Bacteria</taxon>
        <taxon>Pseudomonadati</taxon>
        <taxon>Bacteroidota</taxon>
        <taxon>Cytophagia</taxon>
        <taxon>Cytophagales</taxon>
        <taxon>Microscillaceae</taxon>
        <taxon>Microscilla</taxon>
    </lineage>
</organism>
<keyword evidence="2" id="KW-0614">Plasmid</keyword>
<protein>
    <submittedName>
        <fullName evidence="2">MS155, putative mobilization protein</fullName>
    </submittedName>
</protein>
<evidence type="ECO:0000259" key="1">
    <source>
        <dbReference type="Pfam" id="PF03432"/>
    </source>
</evidence>
<dbReference type="Pfam" id="PF03432">
    <property type="entry name" value="Relaxase"/>
    <property type="match status" value="1"/>
</dbReference>
<proteinExistence type="predicted"/>
<dbReference type="EMBL" id="AF339846">
    <property type="protein sequence ID" value="AAK62877.1"/>
    <property type="molecule type" value="Genomic_DNA"/>
</dbReference>
<feature type="domain" description="MobA/VirD2-like nuclease" evidence="1">
    <location>
        <begin position="38"/>
        <end position="153"/>
    </location>
</feature>
<dbReference type="InterPro" id="IPR005094">
    <property type="entry name" value="Endonuclease_MobA/VirD2"/>
</dbReference>